<dbReference type="OrthoDB" id="1801976at2"/>
<evidence type="ECO:0000313" key="4">
    <source>
        <dbReference type="Proteomes" id="UP000294850"/>
    </source>
</evidence>
<dbReference type="Pfam" id="PF08487">
    <property type="entry name" value="VIT"/>
    <property type="match status" value="1"/>
</dbReference>
<keyword evidence="1" id="KW-0472">Membrane</keyword>
<evidence type="ECO:0000313" key="3">
    <source>
        <dbReference type="EMBL" id="TDE13172.1"/>
    </source>
</evidence>
<sequence length="868" mass="99216">MKTNDFTPNIQKLATPPVNLNEVQHISQASAARISAFTDRDHKVGLICLLLSCIFFILFSRNSQESISLISDCFVLNYCIAICYTILLLGTGKLKFIWMRQKREFQLHRLLLGAIWLVSCFSLNVSIQIFCESTAWLSVTIVISLAAMALYAWRSWLLLWQKRLLFFLLGFSTVLWTYYSICLVWFYPFAIPALILLGISVHAFVPLFVVIILNKILFQNWKKYKLFILAGIILPIFVIVYFSNKWTDVTYEIQNIKSQVETGNQKELPAWIRLGQMLKNGTVTDKVILGNLINQVSGEGGSFVPQRNNLEDLQRHDPLVLIASYVSRRPDLSREEQTGLMNVLFDGRHYTQDRLWSGQDLRIKNINTSAKIYPEYRLAYTEKLITVKNHSKSLWRPEEALFTFYLPEGSVVSSLSLWMNGKEEKGYLTTQAKADSAYKTIVGVEQRDPSVIHWQEGNTVKMRVFPCTPKQDRSVKIGITSPLKYENGRLTYQNITFRGLQNEDANENIAIDFGQHVSNLNSPFGTETISGVFRSKGKYKPEWELSFAAPPLSKNSFSFNKKSYLIEADTPKPETFSPETFFLDINAQWTKIEFDQIYDLIRNKNPYVYDDKFTALNTDNKDKIFERLAAKRYTLFPIHKIPAIKTSLLITKGTLTSPNLKDLSGSPFSDSMSRILPNTPPLRTFVIGNQLSPYQKTLSELRIIRPEKAGLSEIKQSIISQHFPADPEVNADNDSPVVKIEPAGIIIRESKMTSSGNAPDHLARLFAYSHIMQEIGRNYLNPEYLKNIDENSPLVEQALKANIVTPVSSLIVLERTIDYERFNIQKSKNSLDNATLKRSGAVPEPHEWALILVFIIMVTYFLSRNYVR</sequence>
<proteinExistence type="predicted"/>
<dbReference type="EMBL" id="SMFL01000007">
    <property type="protein sequence ID" value="TDE13172.1"/>
    <property type="molecule type" value="Genomic_DNA"/>
</dbReference>
<protein>
    <submittedName>
        <fullName evidence="3">XrtN system VIT domain-containing protein</fullName>
    </submittedName>
</protein>
<dbReference type="PROSITE" id="PS51468">
    <property type="entry name" value="VIT"/>
    <property type="match status" value="1"/>
</dbReference>
<dbReference type="AlphaFoldDB" id="A0A4R5DGM1"/>
<dbReference type="RefSeq" id="WP_131959892.1">
    <property type="nucleotide sequence ID" value="NZ_SMFL01000007.1"/>
</dbReference>
<feature type="transmembrane region" description="Helical" evidence="1">
    <location>
        <begin position="165"/>
        <end position="187"/>
    </location>
</feature>
<name>A0A4R5DGM1_9BACT</name>
<keyword evidence="4" id="KW-1185">Reference proteome</keyword>
<feature type="transmembrane region" description="Helical" evidence="1">
    <location>
        <begin position="226"/>
        <end position="243"/>
    </location>
</feature>
<comment type="caution">
    <text evidence="3">The sequence shown here is derived from an EMBL/GenBank/DDBJ whole genome shotgun (WGS) entry which is preliminary data.</text>
</comment>
<dbReference type="InterPro" id="IPR031005">
    <property type="entry name" value="Sorted_by_XrtN"/>
</dbReference>
<feature type="transmembrane region" description="Helical" evidence="1">
    <location>
        <begin position="135"/>
        <end position="153"/>
    </location>
</feature>
<dbReference type="InterPro" id="IPR013694">
    <property type="entry name" value="VIT"/>
</dbReference>
<feature type="domain" description="VIT" evidence="2">
    <location>
        <begin position="349"/>
        <end position="481"/>
    </location>
</feature>
<reference evidence="3 4" key="1">
    <citation type="submission" date="2019-03" db="EMBL/GenBank/DDBJ databases">
        <title>Dyadobacter AR-3-6 sp. nov., isolated from arctic soil.</title>
        <authorList>
            <person name="Chaudhary D.K."/>
        </authorList>
    </citation>
    <scope>NUCLEOTIDE SEQUENCE [LARGE SCALE GENOMIC DNA]</scope>
    <source>
        <strain evidence="3 4">AR-3-6</strain>
    </source>
</reference>
<feature type="transmembrane region" description="Helical" evidence="1">
    <location>
        <begin position="67"/>
        <end position="89"/>
    </location>
</feature>
<dbReference type="Proteomes" id="UP000294850">
    <property type="component" value="Unassembled WGS sequence"/>
</dbReference>
<gene>
    <name evidence="3" type="ORF">E0F88_19130</name>
</gene>
<accession>A0A4R5DGM1</accession>
<evidence type="ECO:0000259" key="2">
    <source>
        <dbReference type="PROSITE" id="PS51468"/>
    </source>
</evidence>
<feature type="transmembrane region" description="Helical" evidence="1">
    <location>
        <begin position="44"/>
        <end position="61"/>
    </location>
</feature>
<keyword evidence="1" id="KW-0812">Transmembrane</keyword>
<feature type="transmembrane region" description="Helical" evidence="1">
    <location>
        <begin position="110"/>
        <end position="129"/>
    </location>
</feature>
<dbReference type="NCBIfam" id="TIGR04477">
    <property type="entry name" value="sorted_by_XrtN"/>
    <property type="match status" value="1"/>
</dbReference>
<feature type="transmembrane region" description="Helical" evidence="1">
    <location>
        <begin position="193"/>
        <end position="214"/>
    </location>
</feature>
<organism evidence="3 4">
    <name type="scientific">Dyadobacter psychrotolerans</name>
    <dbReference type="NCBI Taxonomy" id="2541721"/>
    <lineage>
        <taxon>Bacteria</taxon>
        <taxon>Pseudomonadati</taxon>
        <taxon>Bacteroidota</taxon>
        <taxon>Cytophagia</taxon>
        <taxon>Cytophagales</taxon>
        <taxon>Spirosomataceae</taxon>
        <taxon>Dyadobacter</taxon>
    </lineage>
</organism>
<feature type="transmembrane region" description="Helical" evidence="1">
    <location>
        <begin position="848"/>
        <end position="867"/>
    </location>
</feature>
<keyword evidence="1" id="KW-1133">Transmembrane helix</keyword>
<evidence type="ECO:0000256" key="1">
    <source>
        <dbReference type="SAM" id="Phobius"/>
    </source>
</evidence>